<accession>A0A0E9TRZ9</accession>
<dbReference type="AlphaFoldDB" id="A0A0E9TRZ9"/>
<reference evidence="1" key="2">
    <citation type="journal article" date="2015" name="Fish Shellfish Immunol.">
        <title>Early steps in the European eel (Anguilla anguilla)-Vibrio vulnificus interaction in the gills: Role of the RtxA13 toxin.</title>
        <authorList>
            <person name="Callol A."/>
            <person name="Pajuelo D."/>
            <person name="Ebbesson L."/>
            <person name="Teles M."/>
            <person name="MacKenzie S."/>
            <person name="Amaro C."/>
        </authorList>
    </citation>
    <scope>NUCLEOTIDE SEQUENCE</scope>
</reference>
<sequence length="56" mass="6613">MLIMDSLLHRASSKGRLWRLGLSFRYSSSRFSSVPISSGRCCRRFSPRPRWVRLVR</sequence>
<evidence type="ECO:0000313" key="1">
    <source>
        <dbReference type="EMBL" id="JAH55513.1"/>
    </source>
</evidence>
<protein>
    <submittedName>
        <fullName evidence="1">Uncharacterized protein</fullName>
    </submittedName>
</protein>
<organism evidence="1">
    <name type="scientific">Anguilla anguilla</name>
    <name type="common">European freshwater eel</name>
    <name type="synonym">Muraena anguilla</name>
    <dbReference type="NCBI Taxonomy" id="7936"/>
    <lineage>
        <taxon>Eukaryota</taxon>
        <taxon>Metazoa</taxon>
        <taxon>Chordata</taxon>
        <taxon>Craniata</taxon>
        <taxon>Vertebrata</taxon>
        <taxon>Euteleostomi</taxon>
        <taxon>Actinopterygii</taxon>
        <taxon>Neopterygii</taxon>
        <taxon>Teleostei</taxon>
        <taxon>Anguilliformes</taxon>
        <taxon>Anguillidae</taxon>
        <taxon>Anguilla</taxon>
    </lineage>
</organism>
<proteinExistence type="predicted"/>
<dbReference type="EMBL" id="GBXM01053064">
    <property type="protein sequence ID" value="JAH55513.1"/>
    <property type="molecule type" value="Transcribed_RNA"/>
</dbReference>
<name>A0A0E9TRZ9_ANGAN</name>
<reference evidence="1" key="1">
    <citation type="submission" date="2014-11" db="EMBL/GenBank/DDBJ databases">
        <authorList>
            <person name="Amaro Gonzalez C."/>
        </authorList>
    </citation>
    <scope>NUCLEOTIDE SEQUENCE</scope>
</reference>